<protein>
    <submittedName>
        <fullName evidence="2">Uncharacterized protein</fullName>
    </submittedName>
</protein>
<dbReference type="Proteomes" id="UP000267081">
    <property type="component" value="Unassembled WGS sequence"/>
</dbReference>
<reference evidence="2 3" key="1">
    <citation type="submission" date="2018-12" db="EMBL/GenBank/DDBJ databases">
        <title>Amycolatopsis eburnea sp. nov. actinomycete associate with arbuscular mycorrhiza fungal spore.</title>
        <authorList>
            <person name="Lumyong S."/>
            <person name="Chaiya L."/>
        </authorList>
    </citation>
    <scope>NUCLEOTIDE SEQUENCE [LARGE SCALE GENOMIC DNA]</scope>
    <source>
        <strain evidence="2 3">GLM-1</strain>
    </source>
</reference>
<evidence type="ECO:0000313" key="2">
    <source>
        <dbReference type="EMBL" id="RSD22821.1"/>
    </source>
</evidence>
<keyword evidence="1" id="KW-1133">Transmembrane helix</keyword>
<keyword evidence="3" id="KW-1185">Reference proteome</keyword>
<sequence>MSGNVVGLIEKIITSTPNTLRTVLMILLVIGAVVGGLWLLRADFTAGPISITGRDTPAPCAANPGAPVACGR</sequence>
<feature type="transmembrane region" description="Helical" evidence="1">
    <location>
        <begin position="20"/>
        <end position="40"/>
    </location>
</feature>
<dbReference type="EMBL" id="RSEC01000024">
    <property type="protein sequence ID" value="RSD22821.1"/>
    <property type="molecule type" value="Genomic_DNA"/>
</dbReference>
<evidence type="ECO:0000313" key="3">
    <source>
        <dbReference type="Proteomes" id="UP000267081"/>
    </source>
</evidence>
<keyword evidence="1" id="KW-0812">Transmembrane</keyword>
<evidence type="ECO:0000256" key="1">
    <source>
        <dbReference type="SAM" id="Phobius"/>
    </source>
</evidence>
<dbReference type="RefSeq" id="WP_125306768.1">
    <property type="nucleotide sequence ID" value="NZ_RSEC01000024.1"/>
</dbReference>
<name>A0A3R9DNQ1_9PSEU</name>
<comment type="caution">
    <text evidence="2">The sequence shown here is derived from an EMBL/GenBank/DDBJ whole genome shotgun (WGS) entry which is preliminary data.</text>
</comment>
<gene>
    <name evidence="2" type="ORF">EIY87_06600</name>
</gene>
<proteinExistence type="predicted"/>
<organism evidence="2 3">
    <name type="scientific">Amycolatopsis eburnea</name>
    <dbReference type="NCBI Taxonomy" id="2267691"/>
    <lineage>
        <taxon>Bacteria</taxon>
        <taxon>Bacillati</taxon>
        <taxon>Actinomycetota</taxon>
        <taxon>Actinomycetes</taxon>
        <taxon>Pseudonocardiales</taxon>
        <taxon>Pseudonocardiaceae</taxon>
        <taxon>Amycolatopsis</taxon>
    </lineage>
</organism>
<accession>A0A3R9DNQ1</accession>
<keyword evidence="1" id="KW-0472">Membrane</keyword>
<dbReference type="AlphaFoldDB" id="A0A3R9DNQ1"/>